<evidence type="ECO:0000256" key="4">
    <source>
        <dbReference type="ARBA" id="ARBA00022960"/>
    </source>
</evidence>
<dbReference type="GO" id="GO:0009252">
    <property type="term" value="P:peptidoglycan biosynthetic process"/>
    <property type="evidence" value="ECO:0007669"/>
    <property type="project" value="UniProtKB-UniPathway"/>
</dbReference>
<comment type="caution">
    <text evidence="11">The sequence shown here is derived from an EMBL/GenBank/DDBJ whole genome shotgun (WGS) entry which is preliminary data.</text>
</comment>
<evidence type="ECO:0000256" key="3">
    <source>
        <dbReference type="ARBA" id="ARBA00022679"/>
    </source>
</evidence>
<feature type="active site" description="Proton donor/acceptor" evidence="7">
    <location>
        <position position="434"/>
    </location>
</feature>
<reference evidence="10" key="1">
    <citation type="journal article" date="2014" name="Int. J. Syst. Evol. Microbiol.">
        <title>Complete genome of a new Firmicutes species belonging to the dominant human colonic microbiota ('Ruminococcus bicirculans') reveals two chromosomes and a selective capacity to utilize plant glucans.</title>
        <authorList>
            <consortium name="NISC Comparative Sequencing Program"/>
            <person name="Wegmann U."/>
            <person name="Louis P."/>
            <person name="Goesmann A."/>
            <person name="Henrissat B."/>
            <person name="Duncan S.H."/>
            <person name="Flint H.J."/>
        </authorList>
    </citation>
    <scope>NUCLEOTIDE SEQUENCE</scope>
    <source>
        <strain evidence="10">CGMCC 1.15931</strain>
    </source>
</reference>
<evidence type="ECO:0000313" key="11">
    <source>
        <dbReference type="EMBL" id="MTV53255.1"/>
    </source>
</evidence>
<dbReference type="Pfam" id="PF03734">
    <property type="entry name" value="YkuD"/>
    <property type="match status" value="1"/>
</dbReference>
<dbReference type="SUPFAM" id="SSF47090">
    <property type="entry name" value="PGBD-like"/>
    <property type="match status" value="1"/>
</dbReference>
<reference evidence="13" key="2">
    <citation type="journal article" date="2019" name="Int. J. Syst. Evol. Microbiol.">
        <title>The Global Catalogue of Microorganisms (GCM) 10K type strain sequencing project: providing services to taxonomists for standard genome sequencing and annotation.</title>
        <authorList>
            <consortium name="The Broad Institute Genomics Platform"/>
            <consortium name="The Broad Institute Genome Sequencing Center for Infectious Disease"/>
            <person name="Wu L."/>
            <person name="Ma J."/>
        </authorList>
    </citation>
    <scope>NUCLEOTIDE SEQUENCE [LARGE SCALE GENOMIC DNA]</scope>
    <source>
        <strain evidence="13">CGMCC 1.15931</strain>
    </source>
</reference>
<dbReference type="InterPro" id="IPR038063">
    <property type="entry name" value="Transpep_catalytic_dom"/>
</dbReference>
<comment type="pathway">
    <text evidence="1 7">Cell wall biogenesis; peptidoglycan biosynthesis.</text>
</comment>
<evidence type="ECO:0000313" key="12">
    <source>
        <dbReference type="Proteomes" id="UP000430634"/>
    </source>
</evidence>
<evidence type="ECO:0000256" key="8">
    <source>
        <dbReference type="SAM" id="SignalP"/>
    </source>
</evidence>
<name>A0A6I3SX62_9BURK</name>
<dbReference type="Pfam" id="PF01471">
    <property type="entry name" value="PG_binding_1"/>
    <property type="match status" value="1"/>
</dbReference>
<accession>A0A6I3SX62</accession>
<keyword evidence="4 7" id="KW-0133">Cell shape</keyword>
<sequence length="535" mass="57084">MMARSKMTRSGRRVFVAWMLAWAAGASVALAPDNAPQLRRLLAELPTAGVEAGHEAAATQRFYALRGGVPAWTSTADAQAALAMLVHADDDGLEPADYRLRPLPGAGDGGAGDAARHDIALTGAMLRYITDLHAGRTRGTVRSADPRPAAAFDAAALLEGALALGRLEELRANAAPTLAIYGRLRTALQRHRAMAAGGDTAVTLPAGRPLAAGDDGAGALARRLAELGDLPPSAAEVADGRYSDQVAAAVMAFQRRHGLREDGVAGPATVAALNVPLRQRVRQIALAMERLRWLPPLPLGRLVVVNLPSYRLWAIDRREQGGRPLLDMRVIVGKAAGTPTPVFIGTMRYVEFNPYWNVPRSIAIHELLPRLARDAGYLRRHDMELVGTGAQGTGRADLAALRSGTLRIRQRPGPSNALGPVKFGLPNAMNIYLHGTPARELFDAARRDFSHGCIRVEDPAALAGFVLADPVHWHADAVARAMAPGAVRVVQLQTPVPVVIFYATAVAQDDGTVTFLEDVYGLDRKLGAAWDRARP</sequence>
<gene>
    <name evidence="10" type="ORF">GCM10011572_38270</name>
    <name evidence="11" type="ORF">GM672_10975</name>
</gene>
<feature type="chain" id="PRO_5026344389" evidence="8">
    <location>
        <begin position="32"/>
        <end position="535"/>
    </location>
</feature>
<feature type="active site" description="Nucleophile" evidence="7">
    <location>
        <position position="453"/>
    </location>
</feature>
<evidence type="ECO:0000256" key="1">
    <source>
        <dbReference type="ARBA" id="ARBA00004752"/>
    </source>
</evidence>
<dbReference type="Pfam" id="PF20142">
    <property type="entry name" value="Scaffold"/>
    <property type="match status" value="1"/>
</dbReference>
<feature type="signal peptide" evidence="8">
    <location>
        <begin position="1"/>
        <end position="31"/>
    </location>
</feature>
<evidence type="ECO:0000256" key="6">
    <source>
        <dbReference type="ARBA" id="ARBA00023316"/>
    </source>
</evidence>
<dbReference type="InterPro" id="IPR036365">
    <property type="entry name" value="PGBD-like_sf"/>
</dbReference>
<evidence type="ECO:0000259" key="9">
    <source>
        <dbReference type="PROSITE" id="PS52029"/>
    </source>
</evidence>
<dbReference type="Proteomes" id="UP000430634">
    <property type="component" value="Unassembled WGS sequence"/>
</dbReference>
<dbReference type="PROSITE" id="PS52029">
    <property type="entry name" value="LD_TPASE"/>
    <property type="match status" value="1"/>
</dbReference>
<keyword evidence="13" id="KW-1185">Reference proteome</keyword>
<evidence type="ECO:0000256" key="7">
    <source>
        <dbReference type="PROSITE-ProRule" id="PRU01373"/>
    </source>
</evidence>
<dbReference type="GO" id="GO:0008360">
    <property type="term" value="P:regulation of cell shape"/>
    <property type="evidence" value="ECO:0007669"/>
    <property type="project" value="UniProtKB-UniRule"/>
</dbReference>
<evidence type="ECO:0000313" key="10">
    <source>
        <dbReference type="EMBL" id="GGC13250.1"/>
    </source>
</evidence>
<dbReference type="InterPro" id="IPR052905">
    <property type="entry name" value="LD-transpeptidase_YkuD-like"/>
</dbReference>
<comment type="similarity">
    <text evidence="2">Belongs to the YkuD family.</text>
</comment>
<dbReference type="InterPro" id="IPR045380">
    <property type="entry name" value="LD_TPept_scaffold_dom"/>
</dbReference>
<dbReference type="SUPFAM" id="SSF141523">
    <property type="entry name" value="L,D-transpeptidase catalytic domain-like"/>
    <property type="match status" value="1"/>
</dbReference>
<dbReference type="PANTHER" id="PTHR41533:SF2">
    <property type="entry name" value="BLR7131 PROTEIN"/>
    <property type="match status" value="1"/>
</dbReference>
<reference evidence="11 12" key="3">
    <citation type="submission" date="2019-11" db="EMBL/GenBank/DDBJ databases">
        <title>Type strains purchased from KCTC, JCM and DSMZ.</title>
        <authorList>
            <person name="Lu H."/>
        </authorList>
    </citation>
    <scope>NUCLEOTIDE SEQUENCE [LARGE SCALE GENOMIC DNA]</scope>
    <source>
        <strain evidence="11 12">KCTC 52429</strain>
    </source>
</reference>
<protein>
    <submittedName>
        <fullName evidence="11">L,D-transpeptidase family protein</fullName>
    </submittedName>
    <submittedName>
        <fullName evidence="10">Peptidoglycan-binding protein</fullName>
    </submittedName>
</protein>
<dbReference type="InterPro" id="IPR002477">
    <property type="entry name" value="Peptidoglycan-bd-like"/>
</dbReference>
<dbReference type="GO" id="GO:0071555">
    <property type="term" value="P:cell wall organization"/>
    <property type="evidence" value="ECO:0007669"/>
    <property type="project" value="UniProtKB-UniRule"/>
</dbReference>
<dbReference type="CDD" id="cd16913">
    <property type="entry name" value="YkuD_like"/>
    <property type="match status" value="1"/>
</dbReference>
<dbReference type="Proteomes" id="UP000622638">
    <property type="component" value="Unassembled WGS sequence"/>
</dbReference>
<evidence type="ECO:0000256" key="2">
    <source>
        <dbReference type="ARBA" id="ARBA00005992"/>
    </source>
</evidence>
<proteinExistence type="inferred from homology"/>
<dbReference type="OrthoDB" id="9778545at2"/>
<dbReference type="PANTHER" id="PTHR41533">
    <property type="entry name" value="L,D-TRANSPEPTIDASE HI_1667-RELATED"/>
    <property type="match status" value="1"/>
</dbReference>
<keyword evidence="3" id="KW-0808">Transferase</keyword>
<dbReference type="GO" id="GO:0004180">
    <property type="term" value="F:carboxypeptidase activity"/>
    <property type="evidence" value="ECO:0007669"/>
    <property type="project" value="UniProtKB-ARBA"/>
</dbReference>
<feature type="domain" description="L,D-TPase catalytic" evidence="9">
    <location>
        <begin position="301"/>
        <end position="474"/>
    </location>
</feature>
<evidence type="ECO:0000256" key="5">
    <source>
        <dbReference type="ARBA" id="ARBA00022984"/>
    </source>
</evidence>
<dbReference type="Gene3D" id="2.40.440.10">
    <property type="entry name" value="L,D-transpeptidase catalytic domain-like"/>
    <property type="match status" value="1"/>
</dbReference>
<dbReference type="AlphaFoldDB" id="A0A6I3SX62"/>
<keyword evidence="8" id="KW-0732">Signal</keyword>
<dbReference type="EMBL" id="WNKZ01000025">
    <property type="protein sequence ID" value="MTV53255.1"/>
    <property type="molecule type" value="Genomic_DNA"/>
</dbReference>
<dbReference type="Gene3D" id="1.10.101.10">
    <property type="entry name" value="PGBD-like superfamily/PGBD"/>
    <property type="match status" value="1"/>
</dbReference>
<dbReference type="UniPathway" id="UPA00219"/>
<evidence type="ECO:0000313" key="13">
    <source>
        <dbReference type="Proteomes" id="UP000622638"/>
    </source>
</evidence>
<organism evidence="11 12">
    <name type="scientific">Pseudoduganella buxea</name>
    <dbReference type="NCBI Taxonomy" id="1949069"/>
    <lineage>
        <taxon>Bacteria</taxon>
        <taxon>Pseudomonadati</taxon>
        <taxon>Pseudomonadota</taxon>
        <taxon>Betaproteobacteria</taxon>
        <taxon>Burkholderiales</taxon>
        <taxon>Oxalobacteraceae</taxon>
        <taxon>Telluria group</taxon>
        <taxon>Pseudoduganella</taxon>
    </lineage>
</organism>
<dbReference type="InterPro" id="IPR036366">
    <property type="entry name" value="PGBDSf"/>
</dbReference>
<reference evidence="10" key="4">
    <citation type="submission" date="2024-05" db="EMBL/GenBank/DDBJ databases">
        <authorList>
            <person name="Sun Q."/>
            <person name="Zhou Y."/>
        </authorList>
    </citation>
    <scope>NUCLEOTIDE SEQUENCE</scope>
    <source>
        <strain evidence="10">CGMCC 1.15931</strain>
    </source>
</reference>
<dbReference type="EMBL" id="BMKG01000017">
    <property type="protein sequence ID" value="GGC13250.1"/>
    <property type="molecule type" value="Genomic_DNA"/>
</dbReference>
<dbReference type="InterPro" id="IPR005490">
    <property type="entry name" value="LD_TPept_cat_dom"/>
</dbReference>
<keyword evidence="6 7" id="KW-0961">Cell wall biogenesis/degradation</keyword>
<dbReference type="GO" id="GO:0016740">
    <property type="term" value="F:transferase activity"/>
    <property type="evidence" value="ECO:0007669"/>
    <property type="project" value="UniProtKB-KW"/>
</dbReference>
<keyword evidence="5 7" id="KW-0573">Peptidoglycan synthesis</keyword>